<keyword evidence="1" id="KW-0732">Signal</keyword>
<accession>A0AAD7GJE6</accession>
<dbReference type="EMBL" id="JARKIE010000028">
    <property type="protein sequence ID" value="KAJ7697823.1"/>
    <property type="molecule type" value="Genomic_DNA"/>
</dbReference>
<organism evidence="2 3">
    <name type="scientific">Mycena rosella</name>
    <name type="common">Pink bonnet</name>
    <name type="synonym">Agaricus rosellus</name>
    <dbReference type="NCBI Taxonomy" id="1033263"/>
    <lineage>
        <taxon>Eukaryota</taxon>
        <taxon>Fungi</taxon>
        <taxon>Dikarya</taxon>
        <taxon>Basidiomycota</taxon>
        <taxon>Agaricomycotina</taxon>
        <taxon>Agaricomycetes</taxon>
        <taxon>Agaricomycetidae</taxon>
        <taxon>Agaricales</taxon>
        <taxon>Marasmiineae</taxon>
        <taxon>Mycenaceae</taxon>
        <taxon>Mycena</taxon>
    </lineage>
</organism>
<evidence type="ECO:0000256" key="1">
    <source>
        <dbReference type="SAM" id="SignalP"/>
    </source>
</evidence>
<feature type="signal peptide" evidence="1">
    <location>
        <begin position="1"/>
        <end position="16"/>
    </location>
</feature>
<sequence>MLFPNFLVLVTHGVESAGDGMDTEDERGKLHARGYINFVAHALYEKRCRGGLCKRRAVFFRTVGLNLAWRVRDTEDYAPSASVYVHFL</sequence>
<name>A0AAD7GJE6_MYCRO</name>
<dbReference type="AlphaFoldDB" id="A0AAD7GJE6"/>
<dbReference type="Proteomes" id="UP001221757">
    <property type="component" value="Unassembled WGS sequence"/>
</dbReference>
<comment type="caution">
    <text evidence="2">The sequence shown here is derived from an EMBL/GenBank/DDBJ whole genome shotgun (WGS) entry which is preliminary data.</text>
</comment>
<reference evidence="2" key="1">
    <citation type="submission" date="2023-03" db="EMBL/GenBank/DDBJ databases">
        <title>Massive genome expansion in bonnet fungi (Mycena s.s.) driven by repeated elements and novel gene families across ecological guilds.</title>
        <authorList>
            <consortium name="Lawrence Berkeley National Laboratory"/>
            <person name="Harder C.B."/>
            <person name="Miyauchi S."/>
            <person name="Viragh M."/>
            <person name="Kuo A."/>
            <person name="Thoen E."/>
            <person name="Andreopoulos B."/>
            <person name="Lu D."/>
            <person name="Skrede I."/>
            <person name="Drula E."/>
            <person name="Henrissat B."/>
            <person name="Morin E."/>
            <person name="Kohler A."/>
            <person name="Barry K."/>
            <person name="LaButti K."/>
            <person name="Morin E."/>
            <person name="Salamov A."/>
            <person name="Lipzen A."/>
            <person name="Mereny Z."/>
            <person name="Hegedus B."/>
            <person name="Baldrian P."/>
            <person name="Stursova M."/>
            <person name="Weitz H."/>
            <person name="Taylor A."/>
            <person name="Grigoriev I.V."/>
            <person name="Nagy L.G."/>
            <person name="Martin F."/>
            <person name="Kauserud H."/>
        </authorList>
    </citation>
    <scope>NUCLEOTIDE SEQUENCE</scope>
    <source>
        <strain evidence="2">CBHHK067</strain>
    </source>
</reference>
<proteinExistence type="predicted"/>
<evidence type="ECO:0000313" key="3">
    <source>
        <dbReference type="Proteomes" id="UP001221757"/>
    </source>
</evidence>
<protein>
    <submittedName>
        <fullName evidence="2">Uncharacterized protein</fullName>
    </submittedName>
</protein>
<evidence type="ECO:0000313" key="2">
    <source>
        <dbReference type="EMBL" id="KAJ7697823.1"/>
    </source>
</evidence>
<feature type="chain" id="PRO_5041926190" evidence="1">
    <location>
        <begin position="17"/>
        <end position="88"/>
    </location>
</feature>
<keyword evidence="3" id="KW-1185">Reference proteome</keyword>
<gene>
    <name evidence="2" type="ORF">B0H17DRAFT_347969</name>
</gene>